<dbReference type="GO" id="GO:0004300">
    <property type="term" value="F:enoyl-CoA hydratase activity"/>
    <property type="evidence" value="ECO:0007669"/>
    <property type="project" value="UniProtKB-EC"/>
</dbReference>
<dbReference type="EMBL" id="FAXA01000271">
    <property type="protein sequence ID" value="CUV02549.1"/>
    <property type="molecule type" value="Genomic_DNA"/>
</dbReference>
<dbReference type="SUPFAM" id="SSF52096">
    <property type="entry name" value="ClpP/crotonase"/>
    <property type="match status" value="1"/>
</dbReference>
<protein>
    <submittedName>
        <fullName evidence="3">Enoyl-CoA hydratase</fullName>
        <ecNumber evidence="3">4.2.1.17</ecNumber>
    </submittedName>
</protein>
<sequence>MAYETILVENEDGVAVITLNRPEVLNAMNHVLNTELHDAVVAANTDDDIGCIVITGFGEKAFSAGGDIHEQREDARNRTEEERDTRQGEHSRWMYELSASPKPVIGMMNGLAYGGGAVLASCLDIRVGCENTKFRFLAVAYGRINCTWTLTNQVGWPKAKELLFTARVVEAEEAFQIGLLNHLVPAGELRAKTMEMAKLIASNNQASVKGIKQILMQDMTADLEGMWKNEKDFTNVVKGYGVEEAFPEFIARKGRA</sequence>
<proteinExistence type="inferred from homology"/>
<name>A0A160V990_9ZZZZ</name>
<keyword evidence="3" id="KW-0456">Lyase</keyword>
<dbReference type="PANTHER" id="PTHR43802">
    <property type="entry name" value="ENOYL-COA HYDRATASE"/>
    <property type="match status" value="1"/>
</dbReference>
<feature type="region of interest" description="Disordered" evidence="2">
    <location>
        <begin position="68"/>
        <end position="91"/>
    </location>
</feature>
<comment type="similarity">
    <text evidence="1">Belongs to the enoyl-CoA hydratase/isomerase family.</text>
</comment>
<dbReference type="Pfam" id="PF00378">
    <property type="entry name" value="ECH_1"/>
    <property type="match status" value="1"/>
</dbReference>
<evidence type="ECO:0000256" key="1">
    <source>
        <dbReference type="ARBA" id="ARBA00005254"/>
    </source>
</evidence>
<organism evidence="3">
    <name type="scientific">hydrothermal vent metagenome</name>
    <dbReference type="NCBI Taxonomy" id="652676"/>
    <lineage>
        <taxon>unclassified sequences</taxon>
        <taxon>metagenomes</taxon>
        <taxon>ecological metagenomes</taxon>
    </lineage>
</organism>
<gene>
    <name evidence="3" type="ORF">MGWOODY_Clf318</name>
</gene>
<dbReference type="AlphaFoldDB" id="A0A160V990"/>
<reference evidence="3" key="1">
    <citation type="submission" date="2015-10" db="EMBL/GenBank/DDBJ databases">
        <authorList>
            <person name="Gilbert D.G."/>
        </authorList>
    </citation>
    <scope>NUCLEOTIDE SEQUENCE</scope>
</reference>
<evidence type="ECO:0000313" key="3">
    <source>
        <dbReference type="EMBL" id="CUV02549.1"/>
    </source>
</evidence>
<dbReference type="CDD" id="cd06558">
    <property type="entry name" value="crotonase-like"/>
    <property type="match status" value="1"/>
</dbReference>
<accession>A0A160V990</accession>
<dbReference type="EC" id="4.2.1.17" evidence="3"/>
<dbReference type="InterPro" id="IPR029045">
    <property type="entry name" value="ClpP/crotonase-like_dom_sf"/>
</dbReference>
<dbReference type="Gene3D" id="3.90.226.10">
    <property type="entry name" value="2-enoyl-CoA Hydratase, Chain A, domain 1"/>
    <property type="match status" value="1"/>
</dbReference>
<dbReference type="PANTHER" id="PTHR43802:SF1">
    <property type="entry name" value="IP11341P-RELATED"/>
    <property type="match status" value="1"/>
</dbReference>
<dbReference type="InterPro" id="IPR001753">
    <property type="entry name" value="Enoyl-CoA_hydra/iso"/>
</dbReference>
<evidence type="ECO:0000256" key="2">
    <source>
        <dbReference type="SAM" id="MobiDB-lite"/>
    </source>
</evidence>